<protein>
    <submittedName>
        <fullName evidence="2">GNAT family N-acetyltransferase</fullName>
        <ecNumber evidence="2">2.3.1.-</ecNumber>
    </submittedName>
</protein>
<dbReference type="GeneID" id="93475452"/>
<evidence type="ECO:0000313" key="2">
    <source>
        <dbReference type="EMBL" id="WWP22153.1"/>
    </source>
</evidence>
<reference evidence="2 3" key="1">
    <citation type="submission" date="2024-02" db="EMBL/GenBank/DDBJ databases">
        <title>Complete sequences of two Paenibacillus sp. strains and one Lysinibacillus strain isolated from the environment on STAA medium highlight biotechnological potential.</title>
        <authorList>
            <person name="Attere S.A."/>
            <person name="Piche L.C."/>
            <person name="Intertaglia L."/>
            <person name="Lami R."/>
            <person name="Charette S.J."/>
            <person name="Vincent A.T."/>
        </authorList>
    </citation>
    <scope>NUCLEOTIDE SEQUENCE [LARGE SCALE GENOMIC DNA]</scope>
    <source>
        <strain evidence="2 3">Y5S-7</strain>
    </source>
</reference>
<dbReference type="EMBL" id="CP145892">
    <property type="protein sequence ID" value="WWP22153.1"/>
    <property type="molecule type" value="Genomic_DNA"/>
</dbReference>
<dbReference type="RefSeq" id="WP_235200763.1">
    <property type="nucleotide sequence ID" value="NZ_CP145892.1"/>
</dbReference>
<dbReference type="Pfam" id="PF00583">
    <property type="entry name" value="Acetyltransf_1"/>
    <property type="match status" value="1"/>
</dbReference>
<name>A0ABD8AXE2_PAEAM</name>
<evidence type="ECO:0000259" key="1">
    <source>
        <dbReference type="PROSITE" id="PS51186"/>
    </source>
</evidence>
<keyword evidence="2" id="KW-0012">Acyltransferase</keyword>
<sequence length="173" mass="20255">MKMNVQITSILAEQKELFLNLYNLYLYDLSEFSGEDLLEEGKYDPTNTYLYLERDELHPFLIQYEGKVIGFVLVCSPPYVPEGVDYTVQELFLVKKYRGQGLAAQTVDLVFAQFEGTFKVEQLANNATAVSFWKKYYEQHQIEYTESEYNIEIDNIAGSHRILSQTFVREREK</sequence>
<dbReference type="Proteomes" id="UP001364764">
    <property type="component" value="Chromosome"/>
</dbReference>
<dbReference type="InterPro" id="IPR000182">
    <property type="entry name" value="GNAT_dom"/>
</dbReference>
<evidence type="ECO:0000313" key="3">
    <source>
        <dbReference type="Proteomes" id="UP001364764"/>
    </source>
</evidence>
<dbReference type="GO" id="GO:0016746">
    <property type="term" value="F:acyltransferase activity"/>
    <property type="evidence" value="ECO:0007669"/>
    <property type="project" value="UniProtKB-KW"/>
</dbReference>
<feature type="domain" description="N-acetyltransferase" evidence="1">
    <location>
        <begin position="5"/>
        <end position="154"/>
    </location>
</feature>
<accession>A0ABD8AXE2</accession>
<dbReference type="Gene3D" id="3.40.630.30">
    <property type="match status" value="1"/>
</dbReference>
<dbReference type="CDD" id="cd04301">
    <property type="entry name" value="NAT_SF"/>
    <property type="match status" value="1"/>
</dbReference>
<dbReference type="PROSITE" id="PS51186">
    <property type="entry name" value="GNAT"/>
    <property type="match status" value="1"/>
</dbReference>
<dbReference type="AlphaFoldDB" id="A0ABD8AXE2"/>
<keyword evidence="2" id="KW-0808">Transferase</keyword>
<dbReference type="InterPro" id="IPR016181">
    <property type="entry name" value="Acyl_CoA_acyltransferase"/>
</dbReference>
<dbReference type="EC" id="2.3.1.-" evidence="2"/>
<proteinExistence type="predicted"/>
<dbReference type="SUPFAM" id="SSF55729">
    <property type="entry name" value="Acyl-CoA N-acyltransferases (Nat)"/>
    <property type="match status" value="1"/>
</dbReference>
<gene>
    <name evidence="2" type="ORF">V6668_08265</name>
</gene>
<organism evidence="2 3">
    <name type="scientific">Paenibacillus amylolyticus</name>
    <dbReference type="NCBI Taxonomy" id="1451"/>
    <lineage>
        <taxon>Bacteria</taxon>
        <taxon>Bacillati</taxon>
        <taxon>Bacillota</taxon>
        <taxon>Bacilli</taxon>
        <taxon>Bacillales</taxon>
        <taxon>Paenibacillaceae</taxon>
        <taxon>Paenibacillus</taxon>
    </lineage>
</organism>